<keyword evidence="3 6" id="KW-0812">Transmembrane</keyword>
<feature type="transmembrane region" description="Helical" evidence="6">
    <location>
        <begin position="148"/>
        <end position="166"/>
    </location>
</feature>
<evidence type="ECO:0000256" key="2">
    <source>
        <dbReference type="ARBA" id="ARBA00022475"/>
    </source>
</evidence>
<dbReference type="AlphaFoldDB" id="A0A840CF55"/>
<feature type="transmembrane region" description="Helical" evidence="6">
    <location>
        <begin position="295"/>
        <end position="318"/>
    </location>
</feature>
<dbReference type="PANTHER" id="PTHR30250">
    <property type="entry name" value="PST FAMILY PREDICTED COLANIC ACID TRANSPORTER"/>
    <property type="match status" value="1"/>
</dbReference>
<sequence length="421" mass="44178">MVDVPSGEAKVRLRRLVGWGLLGQISYVVCQFLILVALARFASVEDVGRFGLASAIILPIYWFFNLGVRANQATDARSEFSFREFRMLRIVASAVAYGIIVAIVLVFVGPEMRPVMLVLGAAKGIETFSDLCYGMFQKGERMNYVARSLILRGFGGAALFWGVIVLTGSTTAAYGGLLVAWALITLGLDLGSAGRLARATGDNGLLRAQKVRLLAVTSLPLAFNALLSALQASTPRYMIGHLLGLAALGQFTVVAYAMQAVTTVTMAIGQSIVARLAHYSVVGNKRAFGRTLRQLVALIAGSTAAGAVVALVIGEWVLVTVFGPAYTGLAIQLALCLVAAGVSASATILQSGLLATRNFGINLQIRIVTFCAIVALTAAGAYYAGLSGVITGMIIASLLQGVLLGRALVGLPFETDADGLK</sequence>
<dbReference type="Proteomes" id="UP000585681">
    <property type="component" value="Unassembled WGS sequence"/>
</dbReference>
<dbReference type="InterPro" id="IPR002797">
    <property type="entry name" value="Polysacc_synth"/>
</dbReference>
<name>A0A840CF55_9RHOB</name>
<proteinExistence type="predicted"/>
<feature type="transmembrane region" description="Helical" evidence="6">
    <location>
        <begin position="390"/>
        <end position="413"/>
    </location>
</feature>
<dbReference type="Pfam" id="PF01943">
    <property type="entry name" value="Polysacc_synt"/>
    <property type="match status" value="1"/>
</dbReference>
<feature type="transmembrane region" description="Helical" evidence="6">
    <location>
        <begin position="115"/>
        <end position="136"/>
    </location>
</feature>
<feature type="transmembrane region" description="Helical" evidence="6">
    <location>
        <begin position="50"/>
        <end position="68"/>
    </location>
</feature>
<feature type="transmembrane region" description="Helical" evidence="6">
    <location>
        <begin position="172"/>
        <end position="190"/>
    </location>
</feature>
<accession>A0A840CF55</accession>
<dbReference type="EMBL" id="JACIEQ010000005">
    <property type="protein sequence ID" value="MBB4023443.1"/>
    <property type="molecule type" value="Genomic_DNA"/>
</dbReference>
<reference evidence="7" key="1">
    <citation type="submission" date="2020-08" db="EMBL/GenBank/DDBJ databases">
        <title>Genomic Encyclopedia of Type Strains, Phase IV (KMG-IV): sequencing the most valuable type-strain genomes for metagenomic binning, comparative biology and taxonomic classification.</title>
        <authorList>
            <person name="Goeker M."/>
        </authorList>
    </citation>
    <scope>NUCLEOTIDE SEQUENCE [LARGE SCALE GENOMIC DNA]</scope>
    <source>
        <strain evidence="7">DSM 105040</strain>
    </source>
</reference>
<keyword evidence="4 6" id="KW-1133">Transmembrane helix</keyword>
<evidence type="ECO:0000313" key="7">
    <source>
        <dbReference type="EMBL" id="MBB4023443.1"/>
    </source>
</evidence>
<comment type="subcellular location">
    <subcellularLocation>
        <location evidence="1">Cell membrane</location>
        <topology evidence="1">Multi-pass membrane protein</topology>
    </subcellularLocation>
</comment>
<gene>
    <name evidence="7" type="ORF">GGR17_003272</name>
</gene>
<dbReference type="PANTHER" id="PTHR30250:SF11">
    <property type="entry name" value="O-ANTIGEN TRANSPORTER-RELATED"/>
    <property type="match status" value="1"/>
</dbReference>
<evidence type="ECO:0000256" key="1">
    <source>
        <dbReference type="ARBA" id="ARBA00004651"/>
    </source>
</evidence>
<protein>
    <submittedName>
        <fullName evidence="7">O-antigen/teichoic acid export membrane protein</fullName>
    </submittedName>
</protein>
<organism evidence="7 8">
    <name type="scientific">Actibacterium naphthalenivorans</name>
    <dbReference type="NCBI Taxonomy" id="1614693"/>
    <lineage>
        <taxon>Bacteria</taxon>
        <taxon>Pseudomonadati</taxon>
        <taxon>Pseudomonadota</taxon>
        <taxon>Alphaproteobacteria</taxon>
        <taxon>Rhodobacterales</taxon>
        <taxon>Roseobacteraceae</taxon>
        <taxon>Actibacterium</taxon>
    </lineage>
</organism>
<evidence type="ECO:0000256" key="3">
    <source>
        <dbReference type="ARBA" id="ARBA00022692"/>
    </source>
</evidence>
<dbReference type="GO" id="GO:0005886">
    <property type="term" value="C:plasma membrane"/>
    <property type="evidence" value="ECO:0007669"/>
    <property type="project" value="UniProtKB-SubCell"/>
</dbReference>
<feature type="transmembrane region" description="Helical" evidence="6">
    <location>
        <begin position="211"/>
        <end position="232"/>
    </location>
</feature>
<evidence type="ECO:0000256" key="5">
    <source>
        <dbReference type="ARBA" id="ARBA00023136"/>
    </source>
</evidence>
<keyword evidence="5 6" id="KW-0472">Membrane</keyword>
<dbReference type="RefSeq" id="WP_054539619.1">
    <property type="nucleotide sequence ID" value="NZ_JACIEQ010000005.1"/>
</dbReference>
<keyword evidence="2" id="KW-1003">Cell membrane</keyword>
<feature type="transmembrane region" description="Helical" evidence="6">
    <location>
        <begin position="16"/>
        <end position="38"/>
    </location>
</feature>
<comment type="caution">
    <text evidence="7">The sequence shown here is derived from an EMBL/GenBank/DDBJ whole genome shotgun (WGS) entry which is preliminary data.</text>
</comment>
<keyword evidence="8" id="KW-1185">Reference proteome</keyword>
<dbReference type="InterPro" id="IPR050833">
    <property type="entry name" value="Poly_Biosynth_Transport"/>
</dbReference>
<feature type="transmembrane region" description="Helical" evidence="6">
    <location>
        <begin position="330"/>
        <end position="355"/>
    </location>
</feature>
<feature type="transmembrane region" description="Helical" evidence="6">
    <location>
        <begin position="367"/>
        <end position="384"/>
    </location>
</feature>
<evidence type="ECO:0000313" key="8">
    <source>
        <dbReference type="Proteomes" id="UP000585681"/>
    </source>
</evidence>
<evidence type="ECO:0000256" key="4">
    <source>
        <dbReference type="ARBA" id="ARBA00022989"/>
    </source>
</evidence>
<evidence type="ECO:0000256" key="6">
    <source>
        <dbReference type="SAM" id="Phobius"/>
    </source>
</evidence>
<feature type="transmembrane region" description="Helical" evidence="6">
    <location>
        <begin position="88"/>
        <end position="109"/>
    </location>
</feature>